<sequence length="249" mass="27002">MTKPPTKWEQALSDLRSLIETDHYPPGTVLPKHADLAAQLGCSEGTVRRALDTLAREGLVKGVPGRGTTVLARVTKVLRTDANRATAQAERGFYADVRDAGLKSHVVTAREYRPAPEHVAEILGVPVRSPLLVRDRVQGVQAEDDGPVTVLQTACSWYLPAVAEALPILWEEVTGPGGMLARFEELGLTIEQRDDVVPALASKRQCEVLGLTAPAPVCLVTRTTRDQDGRALEVTDLVVTARNVLSYTR</sequence>
<dbReference type="InterPro" id="IPR000524">
    <property type="entry name" value="Tscrpt_reg_HTH_GntR"/>
</dbReference>
<gene>
    <name evidence="5" type="ORF">F7Q99_39380</name>
</gene>
<feature type="domain" description="HTH gntR-type" evidence="4">
    <location>
        <begin position="5"/>
        <end position="73"/>
    </location>
</feature>
<dbReference type="Pfam" id="PF07702">
    <property type="entry name" value="UTRA"/>
    <property type="match status" value="1"/>
</dbReference>
<proteinExistence type="predicted"/>
<dbReference type="RefSeq" id="WP_153472205.1">
    <property type="nucleotide sequence ID" value="NZ_WBOF01000014.1"/>
</dbReference>
<dbReference type="OrthoDB" id="3192286at2"/>
<keyword evidence="3" id="KW-0804">Transcription</keyword>
<dbReference type="CDD" id="cd07377">
    <property type="entry name" value="WHTH_GntR"/>
    <property type="match status" value="1"/>
</dbReference>
<dbReference type="InterPro" id="IPR028978">
    <property type="entry name" value="Chorismate_lyase_/UTRA_dom_sf"/>
</dbReference>
<accession>A0A6N7L723</accession>
<dbReference type="SUPFAM" id="SSF46785">
    <property type="entry name" value="Winged helix' DNA-binding domain"/>
    <property type="match status" value="1"/>
</dbReference>
<evidence type="ECO:0000256" key="3">
    <source>
        <dbReference type="ARBA" id="ARBA00023163"/>
    </source>
</evidence>
<dbReference type="InterPro" id="IPR036388">
    <property type="entry name" value="WH-like_DNA-bd_sf"/>
</dbReference>
<evidence type="ECO:0000259" key="4">
    <source>
        <dbReference type="PROSITE" id="PS50949"/>
    </source>
</evidence>
<dbReference type="GO" id="GO:0003677">
    <property type="term" value="F:DNA binding"/>
    <property type="evidence" value="ECO:0007669"/>
    <property type="project" value="UniProtKB-KW"/>
</dbReference>
<comment type="caution">
    <text evidence="5">The sequence shown here is derived from an EMBL/GenBank/DDBJ whole genome shotgun (WGS) entry which is preliminary data.</text>
</comment>
<dbReference type="GO" id="GO:0045892">
    <property type="term" value="P:negative regulation of DNA-templated transcription"/>
    <property type="evidence" value="ECO:0007669"/>
    <property type="project" value="TreeGrafter"/>
</dbReference>
<evidence type="ECO:0000313" key="6">
    <source>
        <dbReference type="Proteomes" id="UP000450000"/>
    </source>
</evidence>
<evidence type="ECO:0000256" key="2">
    <source>
        <dbReference type="ARBA" id="ARBA00023125"/>
    </source>
</evidence>
<evidence type="ECO:0000256" key="1">
    <source>
        <dbReference type="ARBA" id="ARBA00023015"/>
    </source>
</evidence>
<dbReference type="PRINTS" id="PR00035">
    <property type="entry name" value="HTHGNTR"/>
</dbReference>
<dbReference type="Gene3D" id="3.40.1410.10">
    <property type="entry name" value="Chorismate lyase-like"/>
    <property type="match status" value="1"/>
</dbReference>
<dbReference type="Pfam" id="PF00392">
    <property type="entry name" value="GntR"/>
    <property type="match status" value="1"/>
</dbReference>
<dbReference type="PANTHER" id="PTHR44846:SF17">
    <property type="entry name" value="GNTR-FAMILY TRANSCRIPTIONAL REGULATOR"/>
    <property type="match status" value="1"/>
</dbReference>
<dbReference type="Gene3D" id="1.10.10.10">
    <property type="entry name" value="Winged helix-like DNA-binding domain superfamily/Winged helix DNA-binding domain"/>
    <property type="match status" value="1"/>
</dbReference>
<protein>
    <submittedName>
        <fullName evidence="5">GntR family transcriptional regulator</fullName>
    </submittedName>
</protein>
<dbReference type="SMART" id="SM00866">
    <property type="entry name" value="UTRA"/>
    <property type="match status" value="1"/>
</dbReference>
<dbReference type="SUPFAM" id="SSF64288">
    <property type="entry name" value="Chorismate lyase-like"/>
    <property type="match status" value="1"/>
</dbReference>
<dbReference type="InterPro" id="IPR050679">
    <property type="entry name" value="Bact_HTH_transcr_reg"/>
</dbReference>
<evidence type="ECO:0000313" key="5">
    <source>
        <dbReference type="EMBL" id="MQS18093.1"/>
    </source>
</evidence>
<dbReference type="Proteomes" id="UP000450000">
    <property type="component" value="Unassembled WGS sequence"/>
</dbReference>
<dbReference type="EMBL" id="WBOF01000014">
    <property type="protein sequence ID" value="MQS18093.1"/>
    <property type="molecule type" value="Genomic_DNA"/>
</dbReference>
<keyword evidence="2" id="KW-0238">DNA-binding</keyword>
<dbReference type="InterPro" id="IPR036390">
    <property type="entry name" value="WH_DNA-bd_sf"/>
</dbReference>
<reference evidence="5 6" key="1">
    <citation type="submission" date="2019-09" db="EMBL/GenBank/DDBJ databases">
        <title>Genome Sequences of Streptomyces kaniharaensis ATCC 21070.</title>
        <authorList>
            <person name="Zhu W."/>
            <person name="De Crecy-Lagard V."/>
            <person name="Richards N.G."/>
        </authorList>
    </citation>
    <scope>NUCLEOTIDE SEQUENCE [LARGE SCALE GENOMIC DNA]</scope>
    <source>
        <strain evidence="5 6">SF-557</strain>
    </source>
</reference>
<dbReference type="AlphaFoldDB" id="A0A6N7L723"/>
<organism evidence="5 6">
    <name type="scientific">Streptomyces kaniharaensis</name>
    <dbReference type="NCBI Taxonomy" id="212423"/>
    <lineage>
        <taxon>Bacteria</taxon>
        <taxon>Bacillati</taxon>
        <taxon>Actinomycetota</taxon>
        <taxon>Actinomycetes</taxon>
        <taxon>Kitasatosporales</taxon>
        <taxon>Streptomycetaceae</taxon>
        <taxon>Streptomyces</taxon>
    </lineage>
</organism>
<dbReference type="GO" id="GO:0003700">
    <property type="term" value="F:DNA-binding transcription factor activity"/>
    <property type="evidence" value="ECO:0007669"/>
    <property type="project" value="InterPro"/>
</dbReference>
<name>A0A6N7L723_9ACTN</name>
<dbReference type="InterPro" id="IPR011663">
    <property type="entry name" value="UTRA"/>
</dbReference>
<keyword evidence="6" id="KW-1185">Reference proteome</keyword>
<keyword evidence="1" id="KW-0805">Transcription regulation</keyword>
<dbReference type="PANTHER" id="PTHR44846">
    <property type="entry name" value="MANNOSYL-D-GLYCERATE TRANSPORT/METABOLISM SYSTEM REPRESSOR MNGR-RELATED"/>
    <property type="match status" value="1"/>
</dbReference>
<dbReference type="SMART" id="SM00345">
    <property type="entry name" value="HTH_GNTR"/>
    <property type="match status" value="1"/>
</dbReference>
<dbReference type="PROSITE" id="PS50949">
    <property type="entry name" value="HTH_GNTR"/>
    <property type="match status" value="1"/>
</dbReference>